<gene>
    <name evidence="1" type="ORF">LOK49_LG03G02893</name>
</gene>
<organism evidence="1 2">
    <name type="scientific">Camellia lanceoleosa</name>
    <dbReference type="NCBI Taxonomy" id="1840588"/>
    <lineage>
        <taxon>Eukaryota</taxon>
        <taxon>Viridiplantae</taxon>
        <taxon>Streptophyta</taxon>
        <taxon>Embryophyta</taxon>
        <taxon>Tracheophyta</taxon>
        <taxon>Spermatophyta</taxon>
        <taxon>Magnoliopsida</taxon>
        <taxon>eudicotyledons</taxon>
        <taxon>Gunneridae</taxon>
        <taxon>Pentapetalae</taxon>
        <taxon>asterids</taxon>
        <taxon>Ericales</taxon>
        <taxon>Theaceae</taxon>
        <taxon>Camellia</taxon>
    </lineage>
</organism>
<sequence>METGGVKPDPATNVAGSGDGDGAISSYMNAASSSSSMVKTLAFEQTVTSNMRVTATWSFTVVMAIVFYMKPNRELTQRFLWVKLWLGLMAFYRTEGLAGL</sequence>
<accession>A0ACC0IDY2</accession>
<name>A0ACC0IDY2_9ERIC</name>
<protein>
    <submittedName>
        <fullName evidence="1">Uncharacterized protein</fullName>
    </submittedName>
</protein>
<reference evidence="1 2" key="1">
    <citation type="journal article" date="2022" name="Plant J.">
        <title>Chromosome-level genome of Camellia lanceoleosa provides a valuable resource for understanding genome evolution and self-incompatibility.</title>
        <authorList>
            <person name="Gong W."/>
            <person name="Xiao S."/>
            <person name="Wang L."/>
            <person name="Liao Z."/>
            <person name="Chang Y."/>
            <person name="Mo W."/>
            <person name="Hu G."/>
            <person name="Li W."/>
            <person name="Zhao G."/>
            <person name="Zhu H."/>
            <person name="Hu X."/>
            <person name="Ji K."/>
            <person name="Xiang X."/>
            <person name="Song Q."/>
            <person name="Yuan D."/>
            <person name="Jin S."/>
            <person name="Zhang L."/>
        </authorList>
    </citation>
    <scope>NUCLEOTIDE SEQUENCE [LARGE SCALE GENOMIC DNA]</scope>
    <source>
        <strain evidence="1">SQ_2022a</strain>
    </source>
</reference>
<dbReference type="Proteomes" id="UP001060215">
    <property type="component" value="Chromosome 6"/>
</dbReference>
<comment type="caution">
    <text evidence="1">The sequence shown here is derived from an EMBL/GenBank/DDBJ whole genome shotgun (WGS) entry which is preliminary data.</text>
</comment>
<dbReference type="EMBL" id="CM045763">
    <property type="protein sequence ID" value="KAI8023615.1"/>
    <property type="molecule type" value="Genomic_DNA"/>
</dbReference>
<proteinExistence type="predicted"/>
<evidence type="ECO:0000313" key="1">
    <source>
        <dbReference type="EMBL" id="KAI8023615.1"/>
    </source>
</evidence>
<evidence type="ECO:0000313" key="2">
    <source>
        <dbReference type="Proteomes" id="UP001060215"/>
    </source>
</evidence>
<keyword evidence="2" id="KW-1185">Reference proteome</keyword>